<sequence>MGTPYQMNGFFGVWSEALGRDEPTVAFELANGRGRFLFMMFFDPEDEKTKDRLFLFLQNTRAMLPLKLYGSHRAGDFRLYLDSRDVEKIKRELQIEDGTAPAFDIGKFIDALNASIPQSVPLATKVGLLRQNRSALREHLPDIVDFHDRTELIGEMNLPEGKKPKERTLRKLYLYSTDSPEDVAVYIKDLKRRNVTLSWRVPANAA</sequence>
<dbReference type="RefSeq" id="WP_244147216.1">
    <property type="nucleotide sequence ID" value="NZ_CADFFP010000065.1"/>
</dbReference>
<proteinExistence type="predicted"/>
<protein>
    <submittedName>
        <fullName evidence="1">Uncharacterized protein</fullName>
    </submittedName>
</protein>
<dbReference type="EMBL" id="QLTK01000083">
    <property type="protein sequence ID" value="RAS13782.1"/>
    <property type="molecule type" value="Genomic_DNA"/>
</dbReference>
<evidence type="ECO:0000313" key="1">
    <source>
        <dbReference type="EMBL" id="RAS13782.1"/>
    </source>
</evidence>
<dbReference type="Proteomes" id="UP000248918">
    <property type="component" value="Unassembled WGS sequence"/>
</dbReference>
<comment type="caution">
    <text evidence="1">The sequence shown here is derived from an EMBL/GenBank/DDBJ whole genome shotgun (WGS) entry which is preliminary data.</text>
</comment>
<gene>
    <name evidence="1" type="ORF">BX591_1831</name>
</gene>
<dbReference type="AlphaFoldDB" id="A0A329BDG1"/>
<accession>A0A329BDG1</accession>
<evidence type="ECO:0000313" key="2">
    <source>
        <dbReference type="Proteomes" id="UP000248918"/>
    </source>
</evidence>
<name>A0A329BDG1_9BURK</name>
<reference evidence="1 2" key="1">
    <citation type="submission" date="2018-06" db="EMBL/GenBank/DDBJ databases">
        <title>Genomic Encyclopedia of Type Strains, Phase III (KMG-III): the genomes of soil and plant-associated and newly described type strains.</title>
        <authorList>
            <person name="Whitman W."/>
        </authorList>
    </citation>
    <scope>NUCLEOTIDE SEQUENCE [LARGE SCALE GENOMIC DNA]</scope>
    <source>
        <strain evidence="1 2">LMG 23644</strain>
    </source>
</reference>
<organism evidence="1 2">
    <name type="scientific">Paraburkholderia bryophila</name>
    <dbReference type="NCBI Taxonomy" id="420952"/>
    <lineage>
        <taxon>Bacteria</taxon>
        <taxon>Pseudomonadati</taxon>
        <taxon>Pseudomonadota</taxon>
        <taxon>Betaproteobacteria</taxon>
        <taxon>Burkholderiales</taxon>
        <taxon>Burkholderiaceae</taxon>
        <taxon>Paraburkholderia</taxon>
    </lineage>
</organism>